<reference evidence="2 3" key="1">
    <citation type="submission" date="2020-06" db="EMBL/GenBank/DDBJ databases">
        <title>Methanolobus halotolerans sp. nov., isolated from a saline lake Tus in Siberia.</title>
        <authorList>
            <person name="Shen Y."/>
            <person name="Chen S.-C."/>
            <person name="Lai M.-C."/>
            <person name="Huang H.-H."/>
            <person name="Chiu H.-H."/>
            <person name="Tang S.-L."/>
            <person name="Rogozin D.Y."/>
            <person name="Degermendzhy A.G."/>
        </authorList>
    </citation>
    <scope>NUCLEOTIDE SEQUENCE [LARGE SCALE GENOMIC DNA]</scope>
    <source>
        <strain evidence="2 3">DSM 21339</strain>
    </source>
</reference>
<dbReference type="OrthoDB" id="125007at2157"/>
<protein>
    <submittedName>
        <fullName evidence="2">Uncharacterized protein</fullName>
    </submittedName>
</protein>
<feature type="transmembrane region" description="Helical" evidence="1">
    <location>
        <begin position="6"/>
        <end position="28"/>
    </location>
</feature>
<proteinExistence type="predicted"/>
<dbReference type="Proteomes" id="UP000509594">
    <property type="component" value="Chromosome"/>
</dbReference>
<keyword evidence="1" id="KW-0812">Transmembrane</keyword>
<organism evidence="2 3">
    <name type="scientific">Methanolobus zinderi</name>
    <dbReference type="NCBI Taxonomy" id="536044"/>
    <lineage>
        <taxon>Archaea</taxon>
        <taxon>Methanobacteriati</taxon>
        <taxon>Methanobacteriota</taxon>
        <taxon>Stenosarchaea group</taxon>
        <taxon>Methanomicrobia</taxon>
        <taxon>Methanosarcinales</taxon>
        <taxon>Methanosarcinaceae</taxon>
        <taxon>Methanolobus</taxon>
    </lineage>
</organism>
<keyword evidence="1" id="KW-0472">Membrane</keyword>
<dbReference type="RefSeq" id="WP_176966041.1">
    <property type="nucleotide sequence ID" value="NZ_CP058215.1"/>
</dbReference>
<accession>A0A7D5I223</accession>
<dbReference type="KEGG" id="mzi:HWN40_12495"/>
<dbReference type="EMBL" id="CP058215">
    <property type="protein sequence ID" value="QLC50986.1"/>
    <property type="molecule type" value="Genomic_DNA"/>
</dbReference>
<sequence>MDFRIIFLIVFFGSALVILVSAIVVLSLKEKTRSKSLLEKYQDIGFRPGSKDIVESKGFKETRMGNRQKIYNVFTGTFQRIRTIIFDMDTSVGNLGYGTGTPHGNTYKSSGIIFEKRAPVFLLRTKSPISRKVYNEYFSLEGDSSFMTESLAQTIQKRYTIESTGDHILFVPSKRRIENIRKELEDTYKLLEEITERNQ</sequence>
<dbReference type="AlphaFoldDB" id="A0A7D5I223"/>
<evidence type="ECO:0000313" key="2">
    <source>
        <dbReference type="EMBL" id="QLC50986.1"/>
    </source>
</evidence>
<evidence type="ECO:0000256" key="1">
    <source>
        <dbReference type="SAM" id="Phobius"/>
    </source>
</evidence>
<dbReference type="GeneID" id="55822508"/>
<name>A0A7D5I223_9EURY</name>
<keyword evidence="3" id="KW-1185">Reference proteome</keyword>
<evidence type="ECO:0000313" key="3">
    <source>
        <dbReference type="Proteomes" id="UP000509594"/>
    </source>
</evidence>
<gene>
    <name evidence="2" type="ORF">HWN40_12495</name>
</gene>
<keyword evidence="1" id="KW-1133">Transmembrane helix</keyword>